<proteinExistence type="predicted"/>
<keyword evidence="1" id="KW-1133">Transmembrane helix</keyword>
<sequence length="52" mass="5897">MSYPLHTLRAPPNLTLPVFFDLGFFALGFSATDHRQRRKTFSQSGSFLMGSF</sequence>
<evidence type="ECO:0000256" key="1">
    <source>
        <dbReference type="SAM" id="Phobius"/>
    </source>
</evidence>
<reference evidence="2 3" key="1">
    <citation type="submission" date="2020-08" db="EMBL/GenBank/DDBJ databases">
        <title>Complete genome sequence of Entomobacter blattae G55GP.</title>
        <authorList>
            <person name="Poehlein A."/>
            <person name="Guzman J."/>
            <person name="Daniel R."/>
            <person name="Vilcinskas A."/>
        </authorList>
    </citation>
    <scope>NUCLEOTIDE SEQUENCE [LARGE SCALE GENOMIC DNA]</scope>
    <source>
        <strain evidence="2 3">G55GP</strain>
    </source>
</reference>
<keyword evidence="1" id="KW-0472">Membrane</keyword>
<accession>A0A7H1NRG0</accession>
<name>A0A7H1NRG0_9PROT</name>
<dbReference type="KEGG" id="ebla:JGUZn3_11430"/>
<organism evidence="2 3">
    <name type="scientific">Entomobacter blattae</name>
    <dbReference type="NCBI Taxonomy" id="2762277"/>
    <lineage>
        <taxon>Bacteria</taxon>
        <taxon>Pseudomonadati</taxon>
        <taxon>Pseudomonadota</taxon>
        <taxon>Alphaproteobacteria</taxon>
        <taxon>Acetobacterales</taxon>
        <taxon>Acetobacteraceae</taxon>
        <taxon>Entomobacter</taxon>
    </lineage>
</organism>
<dbReference type="Proteomes" id="UP000516349">
    <property type="component" value="Chromosome"/>
</dbReference>
<keyword evidence="3" id="KW-1185">Reference proteome</keyword>
<protein>
    <submittedName>
        <fullName evidence="2">Uncharacterized protein</fullName>
    </submittedName>
</protein>
<evidence type="ECO:0000313" key="3">
    <source>
        <dbReference type="Proteomes" id="UP000516349"/>
    </source>
</evidence>
<dbReference type="EMBL" id="CP060244">
    <property type="protein sequence ID" value="QNT78370.1"/>
    <property type="molecule type" value="Genomic_DNA"/>
</dbReference>
<feature type="transmembrane region" description="Helical" evidence="1">
    <location>
        <begin position="14"/>
        <end position="32"/>
    </location>
</feature>
<keyword evidence="1" id="KW-0812">Transmembrane</keyword>
<evidence type="ECO:0000313" key="2">
    <source>
        <dbReference type="EMBL" id="QNT78370.1"/>
    </source>
</evidence>
<gene>
    <name evidence="2" type="ORF">JGUZn3_11430</name>
</gene>
<dbReference type="AlphaFoldDB" id="A0A7H1NRG0"/>